<name>A0A0N0U4Y7_9HYME</name>
<evidence type="ECO:0000313" key="3">
    <source>
        <dbReference type="Proteomes" id="UP000053105"/>
    </source>
</evidence>
<organism evidence="2 3">
    <name type="scientific">Melipona quadrifasciata</name>
    <dbReference type="NCBI Taxonomy" id="166423"/>
    <lineage>
        <taxon>Eukaryota</taxon>
        <taxon>Metazoa</taxon>
        <taxon>Ecdysozoa</taxon>
        <taxon>Arthropoda</taxon>
        <taxon>Hexapoda</taxon>
        <taxon>Insecta</taxon>
        <taxon>Pterygota</taxon>
        <taxon>Neoptera</taxon>
        <taxon>Endopterygota</taxon>
        <taxon>Hymenoptera</taxon>
        <taxon>Apocrita</taxon>
        <taxon>Aculeata</taxon>
        <taxon>Apoidea</taxon>
        <taxon>Anthophila</taxon>
        <taxon>Apidae</taxon>
        <taxon>Melipona</taxon>
    </lineage>
</organism>
<feature type="region of interest" description="Disordered" evidence="1">
    <location>
        <begin position="631"/>
        <end position="660"/>
    </location>
</feature>
<reference evidence="2 3" key="1">
    <citation type="submission" date="2015-07" db="EMBL/GenBank/DDBJ databases">
        <title>The genome of Melipona quadrifasciata.</title>
        <authorList>
            <person name="Pan H."/>
            <person name="Kapheim K."/>
        </authorList>
    </citation>
    <scope>NUCLEOTIDE SEQUENCE [LARGE SCALE GENOMIC DNA]</scope>
    <source>
        <strain evidence="2">0111107301</strain>
        <tissue evidence="2">Whole body</tissue>
    </source>
</reference>
<sequence>MPSNRIKCSIPAGLNERKLKNETASVFAAQSGKLKQDDRSSKTKSSEPRSEPRRDRSVPDNATPPHESHDPNEPIANFRCISVAPEARFSGLPPLTLNQTHCFTQECRWNLELAQAKIDTDLLLGVIKSTTSLNKRLNLIQSYWAQSRHRLEPWPVEKETDVAVDDPSLAALIAGESFNPTITNDGEYVQFYDGNEHSNVKSTAGKEDPTEGRKIKKEEEREGEDRNAKFSLVRSSYRSSSIGTMAHGWELSERLRPRSGSENPSTGIIPNGVRADRRARTRAMDTRTRISVPDNATPTRGLRHAPLTNHVTQINQSLIFVALGLHLKKPCIFRDNKSPTISFNGMKQMSKIKKNIPLEEEHQEFERNILPEEGRKKKRENREKNGSEISPKDLLSFHGEYYTWNDRNFANAANFCPQLGIAVVKIKSYDNPFGLIPKHEAPTSTLQHQRRREIRFGCDQIRPSAIFDLNLQSPLARNSTNHGTQFGPISLRDRSVKKKKKFKESENEKCRWPTILKTSDPPESSTPAGAAFPHGRCITRLCLLIAPAPSIPSGGVVLRPCAIAVPVRQPLANNGQRPRTPQLRVSNTDWHKPQVAARLASRSCRSPTLSKAVCGTPLGWVTGKRLRQGIAAISPTDDESRQNELKTGKTELQRGNKDSQGLETADGLVEFIKNEREEVRLGIITTGKKHCARVDVRTCGSIEDAAELAVANFHEQTEDNQKDETKDQSFGNFHFKSSATPTTKVFLDGNFNSSSVELWALPLSKIIFSQTFTATRRFEGKREAWKNCADQSVPEKRPKKGRKRHRGCTGGEIEKKGSRSQGVKEISILAKISKSAVAAAPNLKAPQMLESSRYFAVTFSNATYHPCISIHPFDHPLNLKIAFAQQVKSGSKIARNLDSDRNFLRRFDSTFCLLNDFKSQISIGGTVQNCLGKNPESNEL</sequence>
<feature type="region of interest" description="Disordered" evidence="1">
    <location>
        <begin position="197"/>
        <end position="227"/>
    </location>
</feature>
<dbReference type="OrthoDB" id="10039049at2759"/>
<keyword evidence="3" id="KW-1185">Reference proteome</keyword>
<evidence type="ECO:0000313" key="2">
    <source>
        <dbReference type="EMBL" id="KOX73494.1"/>
    </source>
</evidence>
<dbReference type="EMBL" id="KQ435798">
    <property type="protein sequence ID" value="KOX73494.1"/>
    <property type="molecule type" value="Genomic_DNA"/>
</dbReference>
<feature type="compositionally biased region" description="Basic residues" evidence="1">
    <location>
        <begin position="797"/>
        <end position="807"/>
    </location>
</feature>
<evidence type="ECO:0000256" key="1">
    <source>
        <dbReference type="SAM" id="MobiDB-lite"/>
    </source>
</evidence>
<dbReference type="Proteomes" id="UP000053105">
    <property type="component" value="Unassembled WGS sequence"/>
</dbReference>
<dbReference type="AlphaFoldDB" id="A0A0N0U4Y7"/>
<gene>
    <name evidence="2" type="ORF">WN51_14540</name>
</gene>
<feature type="compositionally biased region" description="Basic and acidic residues" evidence="1">
    <location>
        <begin position="360"/>
        <end position="386"/>
    </location>
</feature>
<feature type="region of interest" description="Disordered" evidence="1">
    <location>
        <begin position="360"/>
        <end position="391"/>
    </location>
</feature>
<feature type="compositionally biased region" description="Basic and acidic residues" evidence="1">
    <location>
        <begin position="34"/>
        <end position="58"/>
    </location>
</feature>
<accession>A0A0N0U4Y7</accession>
<protein>
    <submittedName>
        <fullName evidence="2">Uncharacterized protein</fullName>
    </submittedName>
</protein>
<feature type="compositionally biased region" description="Basic and acidic residues" evidence="1">
    <location>
        <begin position="638"/>
        <end position="657"/>
    </location>
</feature>
<feature type="region of interest" description="Disordered" evidence="1">
    <location>
        <begin position="1"/>
        <end position="74"/>
    </location>
</feature>
<feature type="region of interest" description="Disordered" evidence="1">
    <location>
        <begin position="789"/>
        <end position="816"/>
    </location>
</feature>
<proteinExistence type="predicted"/>